<feature type="domain" description="DEAD-box RNA helicase Q" evidence="16">
    <location>
        <begin position="29"/>
        <end position="57"/>
    </location>
</feature>
<evidence type="ECO:0000256" key="9">
    <source>
        <dbReference type="ARBA" id="ARBA00022884"/>
    </source>
</evidence>
<dbReference type="Gene3D" id="3.40.50.300">
    <property type="entry name" value="P-loop containing nucleotide triphosphate hydrolases"/>
    <property type="match status" value="2"/>
</dbReference>
<comment type="subcellular location">
    <subcellularLocation>
        <location evidence="2">Nucleus</location>
    </subcellularLocation>
</comment>
<dbReference type="GO" id="GO:0003723">
    <property type="term" value="F:RNA binding"/>
    <property type="evidence" value="ECO:0007669"/>
    <property type="project" value="UniProtKB-KW"/>
</dbReference>
<evidence type="ECO:0000256" key="8">
    <source>
        <dbReference type="ARBA" id="ARBA00022840"/>
    </source>
</evidence>
<dbReference type="SMART" id="SM00487">
    <property type="entry name" value="DEXDc"/>
    <property type="match status" value="1"/>
</dbReference>
<dbReference type="Pfam" id="PF00271">
    <property type="entry name" value="Helicase_C"/>
    <property type="match status" value="2"/>
</dbReference>
<dbReference type="CDD" id="cd18787">
    <property type="entry name" value="SF2_C_DEAD"/>
    <property type="match status" value="1"/>
</dbReference>
<evidence type="ECO:0000256" key="11">
    <source>
        <dbReference type="ARBA" id="ARBA00038041"/>
    </source>
</evidence>
<dbReference type="InterPro" id="IPR001650">
    <property type="entry name" value="Helicase_C-like"/>
</dbReference>
<dbReference type="GO" id="GO:0010467">
    <property type="term" value="P:gene expression"/>
    <property type="evidence" value="ECO:0007669"/>
    <property type="project" value="UniProtKB-ARBA"/>
</dbReference>
<feature type="region of interest" description="Disordered" evidence="14">
    <location>
        <begin position="647"/>
        <end position="690"/>
    </location>
</feature>
<feature type="short sequence motif" description="Q motif" evidence="13">
    <location>
        <begin position="29"/>
        <end position="57"/>
    </location>
</feature>
<evidence type="ECO:0000256" key="12">
    <source>
        <dbReference type="ARBA" id="ARBA00047984"/>
    </source>
</evidence>
<feature type="region of interest" description="Disordered" evidence="14">
    <location>
        <begin position="362"/>
        <end position="453"/>
    </location>
</feature>
<dbReference type="GO" id="GO:0016787">
    <property type="term" value="F:hydrolase activity"/>
    <property type="evidence" value="ECO:0007669"/>
    <property type="project" value="UniProtKB-KW"/>
</dbReference>
<dbReference type="CDD" id="cd17961">
    <property type="entry name" value="DEADc_DDX56"/>
    <property type="match status" value="1"/>
</dbReference>
<proteinExistence type="inferred from homology"/>
<keyword evidence="8" id="KW-0067">ATP-binding</keyword>
<evidence type="ECO:0000256" key="3">
    <source>
        <dbReference type="ARBA" id="ARBA00012552"/>
    </source>
</evidence>
<evidence type="ECO:0000259" key="15">
    <source>
        <dbReference type="PROSITE" id="PS51192"/>
    </source>
</evidence>
<evidence type="ECO:0000256" key="13">
    <source>
        <dbReference type="PROSITE-ProRule" id="PRU00552"/>
    </source>
</evidence>
<evidence type="ECO:0000313" key="18">
    <source>
        <dbReference type="Proteomes" id="UP000799766"/>
    </source>
</evidence>
<comment type="function">
    <text evidence="1">ATP-binding RNA helicase involved in the biogenesis of 60S ribosomal subunits and is required for the normal formation of 25S and 5.8S rRNAs.</text>
</comment>
<dbReference type="PROSITE" id="PS51195">
    <property type="entry name" value="Q_MOTIF"/>
    <property type="match status" value="1"/>
</dbReference>
<evidence type="ECO:0000256" key="4">
    <source>
        <dbReference type="ARBA" id="ARBA00022517"/>
    </source>
</evidence>
<dbReference type="GO" id="GO:0042254">
    <property type="term" value="P:ribosome biogenesis"/>
    <property type="evidence" value="ECO:0007669"/>
    <property type="project" value="UniProtKB-KW"/>
</dbReference>
<reference evidence="17" key="1">
    <citation type="journal article" date="2020" name="Stud. Mycol.">
        <title>101 Dothideomycetes genomes: a test case for predicting lifestyles and emergence of pathogens.</title>
        <authorList>
            <person name="Haridas S."/>
            <person name="Albert R."/>
            <person name="Binder M."/>
            <person name="Bloem J."/>
            <person name="Labutti K."/>
            <person name="Salamov A."/>
            <person name="Andreopoulos B."/>
            <person name="Baker S."/>
            <person name="Barry K."/>
            <person name="Bills G."/>
            <person name="Bluhm B."/>
            <person name="Cannon C."/>
            <person name="Castanera R."/>
            <person name="Culley D."/>
            <person name="Daum C."/>
            <person name="Ezra D."/>
            <person name="Gonzalez J."/>
            <person name="Henrissat B."/>
            <person name="Kuo A."/>
            <person name="Liang C."/>
            <person name="Lipzen A."/>
            <person name="Lutzoni F."/>
            <person name="Magnuson J."/>
            <person name="Mondo S."/>
            <person name="Nolan M."/>
            <person name="Ohm R."/>
            <person name="Pangilinan J."/>
            <person name="Park H.-J."/>
            <person name="Ramirez L."/>
            <person name="Alfaro M."/>
            <person name="Sun H."/>
            <person name="Tritt A."/>
            <person name="Yoshinaga Y."/>
            <person name="Zwiers L.-H."/>
            <person name="Turgeon B."/>
            <person name="Goodwin S."/>
            <person name="Spatafora J."/>
            <person name="Crous P."/>
            <person name="Grigoriev I."/>
        </authorList>
    </citation>
    <scope>NUCLEOTIDE SEQUENCE</scope>
    <source>
        <strain evidence="17">ATCC 16933</strain>
    </source>
</reference>
<dbReference type="SUPFAM" id="SSF52540">
    <property type="entry name" value="P-loop containing nucleoside triphosphate hydrolases"/>
    <property type="match status" value="2"/>
</dbReference>
<name>A0A6A6NRM6_9PEZI</name>
<evidence type="ECO:0000256" key="1">
    <source>
        <dbReference type="ARBA" id="ARBA00003706"/>
    </source>
</evidence>
<feature type="compositionally biased region" description="Basic residues" evidence="14">
    <location>
        <begin position="652"/>
        <end position="674"/>
    </location>
</feature>
<feature type="domain" description="Helicase ATP-binding" evidence="15">
    <location>
        <begin position="60"/>
        <end position="239"/>
    </location>
</feature>
<sequence length="690" mass="76288">MKRKLNKDDIPESTPSTQKAELKAAHNLPSFDEFGLDARILQGVVKQKFAVPTPVQAAAIPLALEGKDILARSRTGSGKTAAYVLPILQSILVRKSVPDSAKCTSALILVPTRELAGQVTKVTQALSAYCGQEIRAENLTRKEDDKVQRARLANLPDIVVATPGRVAYHIKGGALSVEQVTYLVIDEADLVLSYGYEDDLDLLSKSLPRGGVQVFLMSATLKADLDALRGLFCRDPVVLELDEQEKEDINKRLAQYVVKCAEDEKFLLVYAIFKLELVKGKCIIFVADIDRCYRLKLFLEQFGIRSCVLNSELPVNSRIHVVEEFNKNVYDIIIATDEHEVIGGEESNQERKQKEIEAAEIKEKAAEKDNTSSQGGPEKEKEDHEEDKEEEWGGIGDKDGGKEGDKGGEEGKNQNEEVKDDNASISVPSKKEASGKDAKSSKKSRSGRPKDFGISRGIDFNAVRCVLNFDLPQTSTSYTHRIGRTARANNSGLALSFAIPKHLYRKHPPTSHPACANDEVVLDHIAKAQAARGAELKPYAFDMQALAGFRYRLGDALRAVTRVAVREARARELRRELLRSEKLRRRWEERPEEVRALIGRHDGAVGTARVQPHLKHVPEYLVPGGLGAKKKAAEVAPFVGLRKDEGEENRIRKARRINRMKGKGGKGGKGKPMGKKADPLKTFSSGKGRR</sequence>
<dbReference type="Proteomes" id="UP000799766">
    <property type="component" value="Unassembled WGS sequence"/>
</dbReference>
<dbReference type="EMBL" id="MU001694">
    <property type="protein sequence ID" value="KAF2453963.1"/>
    <property type="molecule type" value="Genomic_DNA"/>
</dbReference>
<comment type="similarity">
    <text evidence="11">Belongs to the DEAD box helicase family. DDX56/DBP9 subfamily.</text>
</comment>
<dbReference type="SMART" id="SM00490">
    <property type="entry name" value="HELICc"/>
    <property type="match status" value="1"/>
</dbReference>
<comment type="catalytic activity">
    <reaction evidence="12">
        <text>ATP + H2O = ADP + phosphate + H(+)</text>
        <dbReference type="Rhea" id="RHEA:13065"/>
        <dbReference type="ChEBI" id="CHEBI:15377"/>
        <dbReference type="ChEBI" id="CHEBI:15378"/>
        <dbReference type="ChEBI" id="CHEBI:30616"/>
        <dbReference type="ChEBI" id="CHEBI:43474"/>
        <dbReference type="ChEBI" id="CHEBI:456216"/>
        <dbReference type="EC" id="3.6.4.13"/>
    </reaction>
</comment>
<dbReference type="PANTHER" id="PTHR47959:SF21">
    <property type="entry name" value="DEAD-BOX HELICASE 56"/>
    <property type="match status" value="1"/>
</dbReference>
<keyword evidence="7" id="KW-0347">Helicase</keyword>
<organism evidence="17 18">
    <name type="scientific">Lineolata rhizophorae</name>
    <dbReference type="NCBI Taxonomy" id="578093"/>
    <lineage>
        <taxon>Eukaryota</taxon>
        <taxon>Fungi</taxon>
        <taxon>Dikarya</taxon>
        <taxon>Ascomycota</taxon>
        <taxon>Pezizomycotina</taxon>
        <taxon>Dothideomycetes</taxon>
        <taxon>Dothideomycetes incertae sedis</taxon>
        <taxon>Lineolatales</taxon>
        <taxon>Lineolataceae</taxon>
        <taxon>Lineolata</taxon>
    </lineage>
</organism>
<dbReference type="OrthoDB" id="1191041at2759"/>
<dbReference type="GO" id="GO:0005634">
    <property type="term" value="C:nucleus"/>
    <property type="evidence" value="ECO:0007669"/>
    <property type="project" value="UniProtKB-SubCell"/>
</dbReference>
<dbReference type="InterPro" id="IPR014001">
    <property type="entry name" value="Helicase_ATP-bd"/>
</dbReference>
<feature type="compositionally biased region" description="Basic and acidic residues" evidence="14">
    <location>
        <begin position="1"/>
        <end position="10"/>
    </location>
</feature>
<dbReference type="GO" id="GO:0005524">
    <property type="term" value="F:ATP binding"/>
    <property type="evidence" value="ECO:0007669"/>
    <property type="project" value="UniProtKB-KW"/>
</dbReference>
<accession>A0A6A6NRM6</accession>
<feature type="region of interest" description="Disordered" evidence="14">
    <location>
        <begin position="1"/>
        <end position="20"/>
    </location>
</feature>
<evidence type="ECO:0000256" key="2">
    <source>
        <dbReference type="ARBA" id="ARBA00004123"/>
    </source>
</evidence>
<keyword evidence="9" id="KW-0694">RNA-binding</keyword>
<evidence type="ECO:0000256" key="14">
    <source>
        <dbReference type="SAM" id="MobiDB-lite"/>
    </source>
</evidence>
<dbReference type="GO" id="GO:0005829">
    <property type="term" value="C:cytosol"/>
    <property type="evidence" value="ECO:0007669"/>
    <property type="project" value="TreeGrafter"/>
</dbReference>
<gene>
    <name evidence="17" type="ORF">BDY21DRAFT_374472</name>
</gene>
<evidence type="ECO:0000256" key="6">
    <source>
        <dbReference type="ARBA" id="ARBA00022801"/>
    </source>
</evidence>
<keyword evidence="5" id="KW-0547">Nucleotide-binding</keyword>
<keyword evidence="6 17" id="KW-0378">Hydrolase</keyword>
<dbReference type="GO" id="GO:0003724">
    <property type="term" value="F:RNA helicase activity"/>
    <property type="evidence" value="ECO:0007669"/>
    <property type="project" value="UniProtKB-EC"/>
</dbReference>
<feature type="compositionally biased region" description="Basic and acidic residues" evidence="14">
    <location>
        <begin position="429"/>
        <end position="440"/>
    </location>
</feature>
<protein>
    <recommendedName>
        <fullName evidence="3">RNA helicase</fullName>
        <ecNumber evidence="3">3.6.4.13</ecNumber>
    </recommendedName>
</protein>
<evidence type="ECO:0000313" key="17">
    <source>
        <dbReference type="EMBL" id="KAF2453963.1"/>
    </source>
</evidence>
<keyword evidence="10" id="KW-0539">Nucleus</keyword>
<dbReference type="Pfam" id="PF00270">
    <property type="entry name" value="DEAD"/>
    <property type="match status" value="1"/>
</dbReference>
<dbReference type="PROSITE" id="PS51192">
    <property type="entry name" value="HELICASE_ATP_BIND_1"/>
    <property type="match status" value="1"/>
</dbReference>
<feature type="compositionally biased region" description="Acidic residues" evidence="14">
    <location>
        <begin position="383"/>
        <end position="392"/>
    </location>
</feature>
<dbReference type="InterPro" id="IPR027417">
    <property type="entry name" value="P-loop_NTPase"/>
</dbReference>
<feature type="compositionally biased region" description="Basic and acidic residues" evidence="14">
    <location>
        <begin position="396"/>
        <end position="422"/>
    </location>
</feature>
<dbReference type="InterPro" id="IPR011545">
    <property type="entry name" value="DEAD/DEAH_box_helicase_dom"/>
</dbReference>
<dbReference type="PANTHER" id="PTHR47959">
    <property type="entry name" value="ATP-DEPENDENT RNA HELICASE RHLE-RELATED"/>
    <property type="match status" value="1"/>
</dbReference>
<dbReference type="AlphaFoldDB" id="A0A6A6NRM6"/>
<evidence type="ECO:0000256" key="7">
    <source>
        <dbReference type="ARBA" id="ARBA00022806"/>
    </source>
</evidence>
<keyword evidence="18" id="KW-1185">Reference proteome</keyword>
<dbReference type="InterPro" id="IPR014014">
    <property type="entry name" value="RNA_helicase_DEAD_Q_motif"/>
</dbReference>
<evidence type="ECO:0000256" key="10">
    <source>
        <dbReference type="ARBA" id="ARBA00023242"/>
    </source>
</evidence>
<dbReference type="InterPro" id="IPR050079">
    <property type="entry name" value="DEAD_box_RNA_helicase"/>
</dbReference>
<evidence type="ECO:0000259" key="16">
    <source>
        <dbReference type="PROSITE" id="PS51195"/>
    </source>
</evidence>
<evidence type="ECO:0000256" key="5">
    <source>
        <dbReference type="ARBA" id="ARBA00022741"/>
    </source>
</evidence>
<dbReference type="EC" id="3.6.4.13" evidence="3"/>
<keyword evidence="4" id="KW-0690">Ribosome biogenesis</keyword>